<geneLocation type="plasmid" evidence="8">
    <name>1</name>
</geneLocation>
<dbReference type="EMBL" id="LR743510">
    <property type="protein sequence ID" value="CAA2137577.1"/>
    <property type="molecule type" value="Genomic_DNA"/>
</dbReference>
<evidence type="ECO:0000259" key="6">
    <source>
        <dbReference type="Pfam" id="PF04586"/>
    </source>
</evidence>
<dbReference type="Gene3D" id="3.30.2320.10">
    <property type="entry name" value="hypothetical protein PF0899 domain"/>
    <property type="match status" value="1"/>
</dbReference>
<evidence type="ECO:0000256" key="1">
    <source>
        <dbReference type="ARBA" id="ARBA00004328"/>
    </source>
</evidence>
<keyword evidence="2" id="KW-1188">Viral release from host cell</keyword>
<dbReference type="NCBIfam" id="TIGR01543">
    <property type="entry name" value="proheadase_HK97"/>
    <property type="match status" value="1"/>
</dbReference>
<keyword evidence="8" id="KW-0614">Plasmid</keyword>
<protein>
    <recommendedName>
        <fullName evidence="9">Phage major capsid protein</fullName>
    </recommendedName>
</protein>
<evidence type="ECO:0000256" key="2">
    <source>
        <dbReference type="ARBA" id="ARBA00022612"/>
    </source>
</evidence>
<feature type="domain" description="Prohead serine protease" evidence="6">
    <location>
        <begin position="4"/>
        <end position="134"/>
    </location>
</feature>
<sequence>MDGHFTGYASLFGVPDLGNDVVSAGAFAASLGERGAAGVRMLFQHDPAEPIGRWLSLREDARGLRVEGAINLAVQRGREVDALMREGGLDGLSIGFRTLRSSPQRGGLRRLLAVDLWEISLVTFPLLPGARAAVPDGTAAPLAMELRAFARRLAPRGAPSGRPAVSPSPSLRRPTQEARMTVHVSPNAAAAAPETKADPYALLENKAARPASDAEVGAAMGELSRAFEAFKETNDSRLAELEGRRSGDVLTEEKLARIDAALDSARTRLDRLTLDGRRPPLGGDGPSRPDPASVEHKAAFDLYVRAGESGGLKRLEEKALSAGSGPDGGYLVPQAIERDVLRRLANLSPIRSLATVRTISGGLYKRAVSTTDAVSGWVAETAARPQTDAPSLSELSFPAMELYAMPAATQTLLDDAIVDIDAWLADEVETAFAEQESVAFVTGNGVSRPRGFLSVDNVANSAWVPGKLGFVATGAAGAFPTANPSDVLFDLVYALRAGYRQNASFVMNRKVQSTIRKMKDADGNYLWQPPVSADRIATLLGFPVAEAEAMPDIAANRLSIAFGDFKRGYLVVDRAGLRVLRDPYSAKPYVLFYTTKRVGGGVQDFDAIKLLKFA</sequence>
<dbReference type="NCBIfam" id="TIGR01554">
    <property type="entry name" value="major_cap_HK97"/>
    <property type="match status" value="1"/>
</dbReference>
<feature type="region of interest" description="Disordered" evidence="5">
    <location>
        <begin position="271"/>
        <end position="293"/>
    </location>
</feature>
<feature type="domain" description="Phage capsid-like C-terminal" evidence="7">
    <location>
        <begin position="328"/>
        <end position="613"/>
    </location>
</feature>
<evidence type="ECO:0000256" key="3">
    <source>
        <dbReference type="ARBA" id="ARBA00022670"/>
    </source>
</evidence>
<dbReference type="AlphaFoldDB" id="A0A679K0F1"/>
<accession>A0A679K0F1</accession>
<dbReference type="InterPro" id="IPR006433">
    <property type="entry name" value="Prohead_protease"/>
</dbReference>
<comment type="subcellular location">
    <subcellularLocation>
        <location evidence="1">Virion</location>
    </subcellularLocation>
</comment>
<name>A0A679K0F1_9HYPH</name>
<organism evidence="8">
    <name type="scientific">Methylobacterium bullatum</name>
    <dbReference type="NCBI Taxonomy" id="570505"/>
    <lineage>
        <taxon>Bacteria</taxon>
        <taxon>Pseudomonadati</taxon>
        <taxon>Pseudomonadota</taxon>
        <taxon>Alphaproteobacteria</taxon>
        <taxon>Hyphomicrobiales</taxon>
        <taxon>Methylobacteriaceae</taxon>
        <taxon>Methylobacterium</taxon>
    </lineage>
</organism>
<dbReference type="Pfam" id="PF05065">
    <property type="entry name" value="Phage_capsid"/>
    <property type="match status" value="1"/>
</dbReference>
<proteinExistence type="predicted"/>
<dbReference type="SUPFAM" id="SSF56563">
    <property type="entry name" value="Major capsid protein gp5"/>
    <property type="match status" value="1"/>
</dbReference>
<evidence type="ECO:0000256" key="5">
    <source>
        <dbReference type="SAM" id="MobiDB-lite"/>
    </source>
</evidence>
<keyword evidence="3" id="KW-0645">Protease</keyword>
<dbReference type="Pfam" id="PF04586">
    <property type="entry name" value="Peptidase_S78"/>
    <property type="match status" value="1"/>
</dbReference>
<evidence type="ECO:0000256" key="4">
    <source>
        <dbReference type="ARBA" id="ARBA00022801"/>
    </source>
</evidence>
<evidence type="ECO:0008006" key="9">
    <source>
        <dbReference type="Google" id="ProtNLM"/>
    </source>
</evidence>
<gene>
    <name evidence="8" type="ORF">MBLL_00725</name>
</gene>
<reference evidence="8" key="1">
    <citation type="submission" date="2019-12" db="EMBL/GenBank/DDBJ databases">
        <authorList>
            <person name="Cremers G."/>
        </authorList>
    </citation>
    <scope>NUCLEOTIDE SEQUENCE</scope>
    <source>
        <strain evidence="8">Mbul2</strain>
        <plasmid evidence="8">1</plasmid>
    </source>
</reference>
<dbReference type="GO" id="GO:0006508">
    <property type="term" value="P:proteolysis"/>
    <property type="evidence" value="ECO:0007669"/>
    <property type="project" value="UniProtKB-KW"/>
</dbReference>
<evidence type="ECO:0000259" key="7">
    <source>
        <dbReference type="Pfam" id="PF05065"/>
    </source>
</evidence>
<dbReference type="InterPro" id="IPR024455">
    <property type="entry name" value="Phage_capsid"/>
</dbReference>
<evidence type="ECO:0000313" key="8">
    <source>
        <dbReference type="EMBL" id="CAA2137577.1"/>
    </source>
</evidence>
<keyword evidence="4" id="KW-0378">Hydrolase</keyword>
<dbReference type="InterPro" id="IPR054612">
    <property type="entry name" value="Phage_capsid-like_C"/>
</dbReference>
<dbReference type="Gene3D" id="3.30.2400.10">
    <property type="entry name" value="Major capsid protein gp5"/>
    <property type="match status" value="1"/>
</dbReference>
<dbReference type="InterPro" id="IPR054613">
    <property type="entry name" value="Peptidase_S78_dom"/>
</dbReference>
<feature type="region of interest" description="Disordered" evidence="5">
    <location>
        <begin position="155"/>
        <end position="176"/>
    </location>
</feature>
<dbReference type="GO" id="GO:0008233">
    <property type="term" value="F:peptidase activity"/>
    <property type="evidence" value="ECO:0007669"/>
    <property type="project" value="UniProtKB-KW"/>
</dbReference>